<organism evidence="1 2">
    <name type="scientific">Gigaspora margarita</name>
    <dbReference type="NCBI Taxonomy" id="4874"/>
    <lineage>
        <taxon>Eukaryota</taxon>
        <taxon>Fungi</taxon>
        <taxon>Fungi incertae sedis</taxon>
        <taxon>Mucoromycota</taxon>
        <taxon>Glomeromycotina</taxon>
        <taxon>Glomeromycetes</taxon>
        <taxon>Diversisporales</taxon>
        <taxon>Gigasporaceae</taxon>
        <taxon>Gigaspora</taxon>
    </lineage>
</organism>
<reference evidence="1 2" key="1">
    <citation type="submission" date="2021-06" db="EMBL/GenBank/DDBJ databases">
        <authorList>
            <person name="Kallberg Y."/>
            <person name="Tangrot J."/>
            <person name="Rosling A."/>
        </authorList>
    </citation>
    <scope>NUCLEOTIDE SEQUENCE [LARGE SCALE GENOMIC DNA]</scope>
    <source>
        <strain evidence="1 2">120-4 pot B 10/14</strain>
    </source>
</reference>
<sequence length="57" mass="6097">MKYDAEASVNITTKEKVVPKANVAPETNDVILKANDISSKTNDVLPEALSDSGFVFA</sequence>
<name>A0ABN7WD89_GIGMA</name>
<evidence type="ECO:0000313" key="2">
    <source>
        <dbReference type="Proteomes" id="UP000789901"/>
    </source>
</evidence>
<comment type="caution">
    <text evidence="1">The sequence shown here is derived from an EMBL/GenBank/DDBJ whole genome shotgun (WGS) entry which is preliminary data.</text>
</comment>
<accession>A0ABN7WD89</accession>
<dbReference type="EMBL" id="CAJVQB010039412">
    <property type="protein sequence ID" value="CAG8827348.1"/>
    <property type="molecule type" value="Genomic_DNA"/>
</dbReference>
<proteinExistence type="predicted"/>
<dbReference type="Proteomes" id="UP000789901">
    <property type="component" value="Unassembled WGS sequence"/>
</dbReference>
<keyword evidence="2" id="KW-1185">Reference proteome</keyword>
<protein>
    <submittedName>
        <fullName evidence="1">22152_t:CDS:1</fullName>
    </submittedName>
</protein>
<evidence type="ECO:0000313" key="1">
    <source>
        <dbReference type="EMBL" id="CAG8827348.1"/>
    </source>
</evidence>
<feature type="non-terminal residue" evidence="1">
    <location>
        <position position="57"/>
    </location>
</feature>
<gene>
    <name evidence="1" type="ORF">GMARGA_LOCUS29376</name>
</gene>